<feature type="transmembrane region" description="Helical" evidence="2">
    <location>
        <begin position="135"/>
        <end position="155"/>
    </location>
</feature>
<evidence type="ECO:0000256" key="2">
    <source>
        <dbReference type="SAM" id="Phobius"/>
    </source>
</evidence>
<keyword evidence="2" id="KW-1133">Transmembrane helix</keyword>
<evidence type="ECO:0000259" key="3">
    <source>
        <dbReference type="Pfam" id="PF00884"/>
    </source>
</evidence>
<dbReference type="PANTHER" id="PTHR43751:SF3">
    <property type="entry name" value="SULFATASE N-TERMINAL DOMAIN-CONTAINING PROTEIN"/>
    <property type="match status" value="1"/>
</dbReference>
<dbReference type="Gene3D" id="3.40.720.10">
    <property type="entry name" value="Alkaline Phosphatase, subunit A"/>
    <property type="match status" value="1"/>
</dbReference>
<feature type="transmembrane region" description="Helical" evidence="2">
    <location>
        <begin position="162"/>
        <end position="182"/>
    </location>
</feature>
<feature type="domain" description="Sulfatase N-terminal" evidence="3">
    <location>
        <begin position="386"/>
        <end position="726"/>
    </location>
</feature>
<dbReference type="InterPro" id="IPR017850">
    <property type="entry name" value="Alkaline_phosphatase_core_sf"/>
</dbReference>
<evidence type="ECO:0000313" key="4">
    <source>
        <dbReference type="EMBL" id="CEO54044.1"/>
    </source>
</evidence>
<name>A0A0B7KA98_BIOOC</name>
<sequence length="864" mass="97724">MNGVTGRPLPRWLAKASLSSFLNTKTAFTITTLAVLSTKVAYIHGHLSSISTKHLVVWGSSFFAQDLFLLIILRLQIEHWRSRTPVRARPFLIWLNKIIIIYSISLSVVALTFNITTGSEIRWRDVGLATGGSSLGLVLSGAFSCAIVVAFLISFGWILQDVIYQFFGFTANIVDWLILLIWRTSCSLVIGAKSPQHSQPGAEQDANKPSTRDPGLELDSLGPQTYPLLPKRLLKFLDKVDQRTSTPAQSLSSILHFGAYCFIVTGLIALAVLVLTRPNDSSLAFVSWATVLLPFVDFSSSSPLLDQLQPYYYTGIQHRWDNRSALTDSVPLPWLPQGVVLEGFGDWYTNKSHYNGTSDPMKISNLDQPLLSHLQDKLKDVSIRHVLVVFLESARNDMFPIKRDGMVWNRLAQTFPNHEMPKEVQDKLSTLTPTANYITGDYDDGFNHTEKRHRGGVRFTNAQTASTYTLKSQIGTLCGVAPLIADFNKDYRHHIYQPCLPHILNAMNAQDTEQDRKEPYASSAWKSYYFLTSTIGFDGNAELMRKIGFPTQNTIDRNYLRSDHARHGRVDNPDVNYFGFEEEPLTEYIRDAFISAKEKDERVFLTHLTNTGHHPFGIPQHKKYIPVANGLNDLSHYINAQGYIDSWLQKLLNILDEQGVANETLVVFQGDHGLSMPENDIVASYYNPNVGNDHIPLVLSHPKLPAFDVSDPVSSSQILPTILDLLLETNSLHTTTRQVATDLLKNYEGQSLIRPQKSERQGQVQWQYNVANPGRSMLTARDPSHPDWHLIVPVVGNVEWRFTNLTADPREQDSVQSIDFLSFLGRVEAKHGEEVAKWVEEGAYMTRWWVEENHKRWRYGPYKM</sequence>
<dbReference type="PANTHER" id="PTHR43751">
    <property type="entry name" value="SULFATASE"/>
    <property type="match status" value="1"/>
</dbReference>
<protein>
    <recommendedName>
        <fullName evidence="3">Sulfatase N-terminal domain-containing protein</fullName>
    </recommendedName>
</protein>
<reference evidence="4" key="1">
    <citation type="submission" date="2015-01" db="EMBL/GenBank/DDBJ databases">
        <authorList>
            <person name="Durling Mikael"/>
        </authorList>
    </citation>
    <scope>NUCLEOTIDE SEQUENCE</scope>
</reference>
<feature type="transmembrane region" description="Helical" evidence="2">
    <location>
        <begin position="94"/>
        <end position="115"/>
    </location>
</feature>
<dbReference type="EMBL" id="CDPU01000039">
    <property type="protein sequence ID" value="CEO54044.1"/>
    <property type="molecule type" value="Genomic_DNA"/>
</dbReference>
<keyword evidence="2" id="KW-0812">Transmembrane</keyword>
<feature type="region of interest" description="Disordered" evidence="1">
    <location>
        <begin position="194"/>
        <end position="220"/>
    </location>
</feature>
<keyword evidence="2" id="KW-0472">Membrane</keyword>
<organism evidence="4">
    <name type="scientific">Bionectria ochroleuca</name>
    <name type="common">Gliocladium roseum</name>
    <dbReference type="NCBI Taxonomy" id="29856"/>
    <lineage>
        <taxon>Eukaryota</taxon>
        <taxon>Fungi</taxon>
        <taxon>Dikarya</taxon>
        <taxon>Ascomycota</taxon>
        <taxon>Pezizomycotina</taxon>
        <taxon>Sordariomycetes</taxon>
        <taxon>Hypocreomycetidae</taxon>
        <taxon>Hypocreales</taxon>
        <taxon>Bionectriaceae</taxon>
        <taxon>Clonostachys</taxon>
    </lineage>
</organism>
<accession>A0A0B7KA98</accession>
<dbReference type="InterPro" id="IPR052701">
    <property type="entry name" value="GAG_Ulvan_Degrading_Sulfatases"/>
</dbReference>
<dbReference type="InterPro" id="IPR000917">
    <property type="entry name" value="Sulfatase_N"/>
</dbReference>
<feature type="transmembrane region" description="Helical" evidence="2">
    <location>
        <begin position="21"/>
        <end position="43"/>
    </location>
</feature>
<dbReference type="Pfam" id="PF00884">
    <property type="entry name" value="Sulfatase"/>
    <property type="match status" value="1"/>
</dbReference>
<dbReference type="SUPFAM" id="SSF53649">
    <property type="entry name" value="Alkaline phosphatase-like"/>
    <property type="match status" value="1"/>
</dbReference>
<evidence type="ECO:0000256" key="1">
    <source>
        <dbReference type="SAM" id="MobiDB-lite"/>
    </source>
</evidence>
<dbReference type="AlphaFoldDB" id="A0A0B7KA98"/>
<feature type="transmembrane region" description="Helical" evidence="2">
    <location>
        <begin position="55"/>
        <end position="73"/>
    </location>
</feature>
<feature type="transmembrane region" description="Helical" evidence="2">
    <location>
        <begin position="254"/>
        <end position="275"/>
    </location>
</feature>
<gene>
    <name evidence="4" type="ORF">BN869_000010102_1</name>
</gene>
<proteinExistence type="predicted"/>